<dbReference type="Proteomes" id="UP000239203">
    <property type="component" value="Unassembled WGS sequence"/>
</dbReference>
<feature type="repeat" description="TPR" evidence="1">
    <location>
        <begin position="705"/>
        <end position="738"/>
    </location>
</feature>
<gene>
    <name evidence="3" type="ORF">CLV40_13013</name>
</gene>
<dbReference type="PANTHER" id="PTHR47691:SF3">
    <property type="entry name" value="HTH-TYPE TRANSCRIPTIONAL REGULATOR RV0890C-RELATED"/>
    <property type="match status" value="1"/>
</dbReference>
<dbReference type="PANTHER" id="PTHR47691">
    <property type="entry name" value="REGULATOR-RELATED"/>
    <property type="match status" value="1"/>
</dbReference>
<dbReference type="Pfam" id="PF03704">
    <property type="entry name" value="BTAD"/>
    <property type="match status" value="1"/>
</dbReference>
<comment type="caution">
    <text evidence="3">The sequence shown here is derived from an EMBL/GenBank/DDBJ whole genome shotgun (WGS) entry which is preliminary data.</text>
</comment>
<dbReference type="InterPro" id="IPR036388">
    <property type="entry name" value="WH-like_DNA-bd_sf"/>
</dbReference>
<keyword evidence="1" id="KW-0802">TPR repeat</keyword>
<sequence>MFGVLGETAIRIDGVFQTRGKPRERAVLAVLLAHPMEALSLDRVLEYAWPSTSARPTNVADTVYGHVSRFRKQVEAALDGVRVVRGKSTVRLDVGREHVDAFQLMDLVDHARRCLTGGQATKARELLGAAVPLLRRGTPLADVDSQWARRWRAQASALEPARVYAMLVSAMLALDECDDALAVIEDVQRTFPGDERFIDGRLAALVRVGRAAEAEDYHREIRQVLAADGDREGVARLDEKWKALRVNAHAAHSEAPGTAPAKPRQWQLPQDIPGFVGRAVELSALDTALSEQEGRALRVVTVDGMGGVGKSSLAVHWAWTLRKRFTHAFYVDLCGQARDEEGVVNELLAKLDWTALEALPLVARRQRLGELLADKTVLLVLDNVSAALQLDELFSLFTAGTVVLVGRQRLKGLTRFGAVRVNLPTMTAADARRLLAGIIGARAEREADACAELVRRSGGLPLAIVLMGDGVAARPGVSVAEFTRTLGDRYGTEPDLNATFLGSYRELAEPERRLFRLISRAPGWEVSLAAAIAIDDRGPGRTRASLDVLVDNSLVGQPDDLGHYRLHALVRDFGKHRAGRDESPADLRAADQRVLEHLLVSAVAAHTLYQPEQSAPPPLLTPGRDNPPVDLADAAEAGRWFARERETLVAAVGYAVDRGFHQQCWRLAQSLQSYLDSVGRHEQTRVVLLHAVRSTQELGDEDGLASTLHDLGTVLTSMGRFEAARRAFRESMRLSRLFGIEPGTRRTLHQLARLEIQTGDYPRAAELYQECLASALAARDQEMVTWSRYGLGDTRLEQGDLAAAADHLRAAQHDAERTGNRPVRACAILGLARIHLAQGRLSDAHELAATARNLAYEQAHLPLTARCHTVIARIHYRTGEYERARDLCRTAVDLLRGAGDVCYLAVAAELLGDTELALGDRAAAVANYEWARQLCTQLGVAPALDRLREKLGESR</sequence>
<evidence type="ECO:0000313" key="3">
    <source>
        <dbReference type="EMBL" id="PPK63221.1"/>
    </source>
</evidence>
<dbReference type="GO" id="GO:0006355">
    <property type="term" value="P:regulation of DNA-templated transcription"/>
    <property type="evidence" value="ECO:0007669"/>
    <property type="project" value="InterPro"/>
</dbReference>
<dbReference type="SMART" id="SM01043">
    <property type="entry name" value="BTAD"/>
    <property type="match status" value="1"/>
</dbReference>
<evidence type="ECO:0000313" key="4">
    <source>
        <dbReference type="Proteomes" id="UP000239203"/>
    </source>
</evidence>
<dbReference type="SUPFAM" id="SSF46894">
    <property type="entry name" value="C-terminal effector domain of the bipartite response regulators"/>
    <property type="match status" value="1"/>
</dbReference>
<reference evidence="3 4" key="1">
    <citation type="submission" date="2018-02" db="EMBL/GenBank/DDBJ databases">
        <title>Genomic Encyclopedia of Archaeal and Bacterial Type Strains, Phase II (KMG-II): from individual species to whole genera.</title>
        <authorList>
            <person name="Goeker M."/>
        </authorList>
    </citation>
    <scope>NUCLEOTIDE SEQUENCE [LARGE SCALE GENOMIC DNA]</scope>
    <source>
        <strain evidence="3 4">YU 961-1</strain>
    </source>
</reference>
<dbReference type="SMART" id="SM00028">
    <property type="entry name" value="TPR"/>
    <property type="match status" value="4"/>
</dbReference>
<dbReference type="GO" id="GO:0003677">
    <property type="term" value="F:DNA binding"/>
    <property type="evidence" value="ECO:0007669"/>
    <property type="project" value="UniProtKB-KW"/>
</dbReference>
<dbReference type="SUPFAM" id="SSF52540">
    <property type="entry name" value="P-loop containing nucleoside triphosphate hydrolases"/>
    <property type="match status" value="1"/>
</dbReference>
<dbReference type="GO" id="GO:0043531">
    <property type="term" value="F:ADP binding"/>
    <property type="evidence" value="ECO:0007669"/>
    <property type="project" value="InterPro"/>
</dbReference>
<dbReference type="InterPro" id="IPR041617">
    <property type="entry name" value="TPR_MalT"/>
</dbReference>
<organism evidence="3 4">
    <name type="scientific">Actinokineospora auranticolor</name>
    <dbReference type="NCBI Taxonomy" id="155976"/>
    <lineage>
        <taxon>Bacteria</taxon>
        <taxon>Bacillati</taxon>
        <taxon>Actinomycetota</taxon>
        <taxon>Actinomycetes</taxon>
        <taxon>Pseudonocardiales</taxon>
        <taxon>Pseudonocardiaceae</taxon>
        <taxon>Actinokineospora</taxon>
    </lineage>
</organism>
<dbReference type="InterPro" id="IPR019734">
    <property type="entry name" value="TPR_rpt"/>
</dbReference>
<dbReference type="InterPro" id="IPR027417">
    <property type="entry name" value="P-loop_NTPase"/>
</dbReference>
<keyword evidence="4" id="KW-1185">Reference proteome</keyword>
<dbReference type="Gene3D" id="1.25.40.10">
    <property type="entry name" value="Tetratricopeptide repeat domain"/>
    <property type="match status" value="3"/>
</dbReference>
<dbReference type="PROSITE" id="PS50005">
    <property type="entry name" value="TPR"/>
    <property type="match status" value="1"/>
</dbReference>
<accession>A0A2S6GDL5</accession>
<feature type="domain" description="Bacterial transcriptional activator" evidence="2">
    <location>
        <begin position="99"/>
        <end position="242"/>
    </location>
</feature>
<dbReference type="InterPro" id="IPR005158">
    <property type="entry name" value="BTAD"/>
</dbReference>
<dbReference type="InterPro" id="IPR011990">
    <property type="entry name" value="TPR-like_helical_dom_sf"/>
</dbReference>
<dbReference type="Pfam" id="PF13374">
    <property type="entry name" value="TPR_10"/>
    <property type="match status" value="1"/>
</dbReference>
<protein>
    <submittedName>
        <fullName evidence="3">DNA-binding SARP family transcriptional activator</fullName>
    </submittedName>
</protein>
<proteinExistence type="predicted"/>
<dbReference type="Pfam" id="PF00931">
    <property type="entry name" value="NB-ARC"/>
    <property type="match status" value="1"/>
</dbReference>
<dbReference type="Pfam" id="PF17874">
    <property type="entry name" value="TPR_MalT"/>
    <property type="match status" value="1"/>
</dbReference>
<dbReference type="Gene3D" id="3.40.50.300">
    <property type="entry name" value="P-loop containing nucleotide triphosphate hydrolases"/>
    <property type="match status" value="1"/>
</dbReference>
<dbReference type="SUPFAM" id="SSF48452">
    <property type="entry name" value="TPR-like"/>
    <property type="match status" value="3"/>
</dbReference>
<dbReference type="InterPro" id="IPR002182">
    <property type="entry name" value="NB-ARC"/>
</dbReference>
<dbReference type="AlphaFoldDB" id="A0A2S6GDL5"/>
<dbReference type="EMBL" id="PTIX01000030">
    <property type="protein sequence ID" value="PPK63221.1"/>
    <property type="molecule type" value="Genomic_DNA"/>
</dbReference>
<dbReference type="PRINTS" id="PR00364">
    <property type="entry name" value="DISEASERSIST"/>
</dbReference>
<keyword evidence="3" id="KW-0238">DNA-binding</keyword>
<evidence type="ECO:0000256" key="1">
    <source>
        <dbReference type="PROSITE-ProRule" id="PRU00339"/>
    </source>
</evidence>
<name>A0A2S6GDL5_9PSEU</name>
<dbReference type="InterPro" id="IPR016032">
    <property type="entry name" value="Sig_transdc_resp-reg_C-effctor"/>
</dbReference>
<evidence type="ECO:0000259" key="2">
    <source>
        <dbReference type="SMART" id="SM01043"/>
    </source>
</evidence>
<dbReference type="Gene3D" id="1.10.10.10">
    <property type="entry name" value="Winged helix-like DNA-binding domain superfamily/Winged helix DNA-binding domain"/>
    <property type="match status" value="1"/>
</dbReference>